<dbReference type="AlphaFoldDB" id="A0A3L9KZ67"/>
<gene>
    <name evidence="1" type="ORF">EAE32_10585</name>
</gene>
<comment type="caution">
    <text evidence="1">The sequence shown here is derived from an EMBL/GenBank/DDBJ whole genome shotgun (WGS) entry which is preliminary data.</text>
</comment>
<organism evidence="1 2">
    <name type="scientific">Kocuria tytonicola</name>
    <dbReference type="NCBI Taxonomy" id="2055946"/>
    <lineage>
        <taxon>Bacteria</taxon>
        <taxon>Bacillati</taxon>
        <taxon>Actinomycetota</taxon>
        <taxon>Actinomycetes</taxon>
        <taxon>Micrococcales</taxon>
        <taxon>Micrococcaceae</taxon>
        <taxon>Kocuria</taxon>
    </lineage>
</organism>
<evidence type="ECO:0000313" key="1">
    <source>
        <dbReference type="EMBL" id="RLY91665.1"/>
    </source>
</evidence>
<sequence>MQVGDRDRAERLLRTTNYYRLSGYWYPYRQRSADGEGRSNTFVHGTTFDDVMALYDFDARLRAVVLSTLGPVELAVRALLGHHLGRIDPCAHLHPELLGPNARQQGSASEPSPEYQRWIKRHTDEVARSREDFVAHHRQHYSGVLPIWAAVEVMDWGGLSVLYRLSPLKVQGTVADAVGLTSAQFGSWLKSLNMLRNYAAHHGRLFNRVYTLIPKMPRSGHPQLTAVAESGNDRSFLQLTTVQHLLRSLDVGNPWLLPAVLKTFPTVARLDITTMGAPEGWEIHPLWS</sequence>
<dbReference type="InterPro" id="IPR011664">
    <property type="entry name" value="Abi_system_AbiD/AbiF-like"/>
</dbReference>
<dbReference type="Proteomes" id="UP000277871">
    <property type="component" value="Unassembled WGS sequence"/>
</dbReference>
<protein>
    <submittedName>
        <fullName evidence="1">Abi family protein</fullName>
    </submittedName>
</protein>
<keyword evidence="2" id="KW-1185">Reference proteome</keyword>
<evidence type="ECO:0000313" key="2">
    <source>
        <dbReference type="Proteomes" id="UP000277871"/>
    </source>
</evidence>
<dbReference type="Pfam" id="PF07751">
    <property type="entry name" value="Abi_2"/>
    <property type="match status" value="1"/>
</dbReference>
<reference evidence="1 2" key="1">
    <citation type="submission" date="2018-10" db="EMBL/GenBank/DDBJ databases">
        <title>Kocuria tytonicola, new bacteria from the preen glands of American barn owls (Tyto furcata).</title>
        <authorList>
            <person name="Braun M.S."/>
            <person name="Wang E."/>
            <person name="Zimmermann S."/>
            <person name="Boutin S."/>
            <person name="Wagner H."/>
            <person name="Wink M."/>
        </authorList>
    </citation>
    <scope>NUCLEOTIDE SEQUENCE [LARGE SCALE GENOMIC DNA]</scope>
    <source>
        <strain evidence="1 2">473</strain>
    </source>
</reference>
<dbReference type="EMBL" id="RDEX01000003">
    <property type="protein sequence ID" value="RLY91665.1"/>
    <property type="molecule type" value="Genomic_DNA"/>
</dbReference>
<accession>A0A3L9KZ67</accession>
<proteinExistence type="predicted"/>
<name>A0A3L9KZ67_9MICC</name>